<organism evidence="2 3">
    <name type="scientific">Halodesulfovibrio spirochaetisodalis</name>
    <dbReference type="NCBI Taxonomy" id="1560234"/>
    <lineage>
        <taxon>Bacteria</taxon>
        <taxon>Pseudomonadati</taxon>
        <taxon>Thermodesulfobacteriota</taxon>
        <taxon>Desulfovibrionia</taxon>
        <taxon>Desulfovibrionales</taxon>
        <taxon>Desulfovibrionaceae</taxon>
        <taxon>Halodesulfovibrio</taxon>
    </lineage>
</organism>
<comment type="caution">
    <text evidence="2">The sequence shown here is derived from an EMBL/GenBank/DDBJ whole genome shotgun (WGS) entry which is preliminary data.</text>
</comment>
<sequence length="330" mass="38013">MRKILVMCLLVSSLGLLGCAANRMNTPSGLPEASINAPLGNVQEALITLMLEDDYVLESKSRNSMLFKRSAMSSFVPALYSVLTQKENLVLKVAYRFTPLDEGYLTTVNLREEYIDKRGEFRIKDSTAGKGAEKYQKRLDQAKKIAEKAVVNSLNKQSVKSYLFSFRKTNWGMTKQEVKQSETANLVTELGDALMFEDYLLQREYEIIYVFVKNKLVRAKYVLKDKYSNENMYLFAYREMSNVLTKKYGTPIGDEKFWSNSLYKDDIEKHGFAVSIGHLLQYQEWVLPETDISLNMQGNNYEVRCAVEYKSTKFRSLEEALEEKKNMDAF</sequence>
<dbReference type="OrthoDB" id="5126154at2"/>
<dbReference type="PATRIC" id="fig|1560234.3.peg.2886"/>
<evidence type="ECO:0000256" key="1">
    <source>
        <dbReference type="SAM" id="SignalP"/>
    </source>
</evidence>
<accession>A0A1B7XID0</accession>
<dbReference type="PROSITE" id="PS51257">
    <property type="entry name" value="PROKAR_LIPOPROTEIN"/>
    <property type="match status" value="1"/>
</dbReference>
<gene>
    <name evidence="2" type="ORF">SP90_04665</name>
</gene>
<dbReference type="Proteomes" id="UP000091979">
    <property type="component" value="Unassembled WGS sequence"/>
</dbReference>
<dbReference type="RefSeq" id="WP_066853086.1">
    <property type="nucleotide sequence ID" value="NZ_JXMS01000005.1"/>
</dbReference>
<reference evidence="2 3" key="1">
    <citation type="submission" date="2015-01" db="EMBL/GenBank/DDBJ databases">
        <title>Desulfovibrio sp. JC271 draft genome sequence.</title>
        <authorList>
            <person name="Shivani Y."/>
            <person name="Subhash Y."/>
            <person name="Sasikala C."/>
            <person name="Ramana C.V."/>
        </authorList>
    </citation>
    <scope>NUCLEOTIDE SEQUENCE [LARGE SCALE GENOMIC DNA]</scope>
    <source>
        <strain evidence="2 3">JC271</strain>
    </source>
</reference>
<protein>
    <recommendedName>
        <fullName evidence="4">Lipoprotein</fullName>
    </recommendedName>
</protein>
<evidence type="ECO:0000313" key="2">
    <source>
        <dbReference type="EMBL" id="OBQ55249.1"/>
    </source>
</evidence>
<feature type="signal peptide" evidence="1">
    <location>
        <begin position="1"/>
        <end position="20"/>
    </location>
</feature>
<proteinExistence type="predicted"/>
<keyword evidence="3" id="KW-1185">Reference proteome</keyword>
<name>A0A1B7XID0_9BACT</name>
<dbReference type="AlphaFoldDB" id="A0A1B7XID0"/>
<evidence type="ECO:0008006" key="4">
    <source>
        <dbReference type="Google" id="ProtNLM"/>
    </source>
</evidence>
<feature type="chain" id="PRO_5008600709" description="Lipoprotein" evidence="1">
    <location>
        <begin position="21"/>
        <end position="330"/>
    </location>
</feature>
<dbReference type="EMBL" id="JXMS01000005">
    <property type="protein sequence ID" value="OBQ55249.1"/>
    <property type="molecule type" value="Genomic_DNA"/>
</dbReference>
<keyword evidence="1" id="KW-0732">Signal</keyword>
<evidence type="ECO:0000313" key="3">
    <source>
        <dbReference type="Proteomes" id="UP000091979"/>
    </source>
</evidence>